<comment type="function">
    <text evidence="1 12">Required for the export of heme to the periplasm for the biogenesis of c-type cytochromes.</text>
</comment>
<evidence type="ECO:0000256" key="12">
    <source>
        <dbReference type="RuleBase" id="RU363101"/>
    </source>
</evidence>
<dbReference type="InterPro" id="IPR007078">
    <property type="entry name" value="Haem_export_protD_CcmD"/>
</dbReference>
<evidence type="ECO:0000256" key="11">
    <source>
        <dbReference type="ARBA" id="ARBA00023136"/>
    </source>
</evidence>
<evidence type="ECO:0000313" key="13">
    <source>
        <dbReference type="EMBL" id="XDK25955.1"/>
    </source>
</evidence>
<organism evidence="13">
    <name type="scientific">Vibrio sp. HB236076</name>
    <dbReference type="NCBI Taxonomy" id="3232307"/>
    <lineage>
        <taxon>Bacteria</taxon>
        <taxon>Pseudomonadati</taxon>
        <taxon>Pseudomonadota</taxon>
        <taxon>Gammaproteobacteria</taxon>
        <taxon>Vibrionales</taxon>
        <taxon>Vibrionaceae</taxon>
        <taxon>Vibrio</taxon>
    </lineage>
</organism>
<gene>
    <name evidence="13" type="primary">ccmD</name>
    <name evidence="13" type="ORF">AB0763_04760</name>
</gene>
<evidence type="ECO:0000256" key="10">
    <source>
        <dbReference type="ARBA" id="ARBA00022989"/>
    </source>
</evidence>
<dbReference type="Pfam" id="PF04995">
    <property type="entry name" value="CcmD"/>
    <property type="match status" value="1"/>
</dbReference>
<evidence type="ECO:0000256" key="1">
    <source>
        <dbReference type="ARBA" id="ARBA00002442"/>
    </source>
</evidence>
<dbReference type="NCBIfam" id="TIGR03141">
    <property type="entry name" value="cytochro_ccmD"/>
    <property type="match status" value="1"/>
</dbReference>
<evidence type="ECO:0000256" key="7">
    <source>
        <dbReference type="ARBA" id="ARBA00022519"/>
    </source>
</evidence>
<keyword evidence="6 12" id="KW-1003">Cell membrane</keyword>
<keyword evidence="5 12" id="KW-0813">Transport</keyword>
<keyword evidence="7 12" id="KW-0997">Cell inner membrane</keyword>
<evidence type="ECO:0000256" key="4">
    <source>
        <dbReference type="ARBA" id="ARBA00016461"/>
    </source>
</evidence>
<comment type="subcellular location">
    <subcellularLocation>
        <location evidence="2 12">Cell inner membrane</location>
        <topology evidence="2 12">Single-pass membrane protein</topology>
    </subcellularLocation>
</comment>
<evidence type="ECO:0000256" key="5">
    <source>
        <dbReference type="ARBA" id="ARBA00022448"/>
    </source>
</evidence>
<dbReference type="GO" id="GO:0015886">
    <property type="term" value="P:heme transport"/>
    <property type="evidence" value="ECO:0007669"/>
    <property type="project" value="InterPro"/>
</dbReference>
<evidence type="ECO:0000256" key="2">
    <source>
        <dbReference type="ARBA" id="ARBA00004377"/>
    </source>
</evidence>
<feature type="transmembrane region" description="Helical" evidence="12">
    <location>
        <begin position="15"/>
        <end position="39"/>
    </location>
</feature>
<dbReference type="GO" id="GO:0017004">
    <property type="term" value="P:cytochrome complex assembly"/>
    <property type="evidence" value="ECO:0007669"/>
    <property type="project" value="UniProtKB-KW"/>
</dbReference>
<evidence type="ECO:0000256" key="8">
    <source>
        <dbReference type="ARBA" id="ARBA00022692"/>
    </source>
</evidence>
<protein>
    <recommendedName>
        <fullName evidence="4 12">Heme exporter protein D</fullName>
    </recommendedName>
</protein>
<keyword evidence="11 12" id="KW-0472">Membrane</keyword>
<dbReference type="KEGG" id="vih:AB0763_04760"/>
<dbReference type="AlphaFoldDB" id="A0AB39HH83"/>
<evidence type="ECO:0000256" key="6">
    <source>
        <dbReference type="ARBA" id="ARBA00022475"/>
    </source>
</evidence>
<evidence type="ECO:0000256" key="3">
    <source>
        <dbReference type="ARBA" id="ARBA00008741"/>
    </source>
</evidence>
<keyword evidence="10 12" id="KW-1133">Transmembrane helix</keyword>
<comment type="similarity">
    <text evidence="3 12">Belongs to the CcmD/CycX/HelD family.</text>
</comment>
<evidence type="ECO:0000256" key="9">
    <source>
        <dbReference type="ARBA" id="ARBA00022748"/>
    </source>
</evidence>
<dbReference type="EMBL" id="CP162601">
    <property type="protein sequence ID" value="XDK25955.1"/>
    <property type="molecule type" value="Genomic_DNA"/>
</dbReference>
<dbReference type="GO" id="GO:0005886">
    <property type="term" value="C:plasma membrane"/>
    <property type="evidence" value="ECO:0007669"/>
    <property type="project" value="UniProtKB-SubCell"/>
</dbReference>
<reference evidence="13" key="1">
    <citation type="submission" date="2024-07" db="EMBL/GenBank/DDBJ databases">
        <title>Genome Analysis of a Potential Novel Vibrio Species Secreting pH- and Thermo-stable Alginate Lyase and its Application in Producing Alginate Oligosaccharides.</title>
        <authorList>
            <person name="Huang H."/>
            <person name="Bao K."/>
        </authorList>
    </citation>
    <scope>NUCLEOTIDE SEQUENCE</scope>
    <source>
        <strain evidence="13">HB236076</strain>
    </source>
</reference>
<accession>A0AB39HH83</accession>
<name>A0AB39HH83_9VIBR</name>
<keyword evidence="9 12" id="KW-0201">Cytochrome c-type biogenesis</keyword>
<keyword evidence="8 12" id="KW-0812">Transmembrane</keyword>
<sequence>MMLQSLFEWAAMGGYGFYVWGSLSVTVTAMLCCVFSLHCRHHALLKKRQQRQNNENL</sequence>
<proteinExistence type="inferred from homology"/>
<dbReference type="RefSeq" id="WP_368643860.1">
    <property type="nucleotide sequence ID" value="NZ_CP162601.1"/>
</dbReference>